<proteinExistence type="inferred from homology"/>
<evidence type="ECO:0000256" key="4">
    <source>
        <dbReference type="ARBA" id="ARBA00022643"/>
    </source>
</evidence>
<keyword evidence="4" id="KW-0288">FMN</keyword>
<keyword evidence="3" id="KW-0285">Flavoprotein</keyword>
<dbReference type="GO" id="GO:0016491">
    <property type="term" value="F:oxidoreductase activity"/>
    <property type="evidence" value="ECO:0007669"/>
    <property type="project" value="UniProtKB-KW"/>
</dbReference>
<dbReference type="Proteomes" id="UP000242141">
    <property type="component" value="Unassembled WGS sequence"/>
</dbReference>
<keyword evidence="8" id="KW-1185">Reference proteome</keyword>
<dbReference type="SUPFAM" id="SSF55469">
    <property type="entry name" value="FMN-dependent nitroreductase-like"/>
    <property type="match status" value="1"/>
</dbReference>
<protein>
    <submittedName>
        <fullName evidence="7">| / Putative NAD(P)H nitroreductase / 383890:384585 Reverse</fullName>
    </submittedName>
</protein>
<name>A0A0G7ZMV2_9MOLU</name>
<dbReference type="PANTHER" id="PTHR43673">
    <property type="entry name" value="NAD(P)H NITROREDUCTASE YDGI-RELATED"/>
    <property type="match status" value="1"/>
</dbReference>
<keyword evidence="5" id="KW-0560">Oxidoreductase</keyword>
<evidence type="ECO:0000313" key="8">
    <source>
        <dbReference type="Proteomes" id="UP000242141"/>
    </source>
</evidence>
<dbReference type="Gene3D" id="3.40.109.10">
    <property type="entry name" value="NADH Oxidase"/>
    <property type="match status" value="1"/>
</dbReference>
<feature type="domain" description="Nitroreductase" evidence="6">
    <location>
        <begin position="7"/>
        <end position="70"/>
    </location>
</feature>
<dbReference type="PANTHER" id="PTHR43673:SF2">
    <property type="entry name" value="NITROREDUCTASE"/>
    <property type="match status" value="1"/>
</dbReference>
<evidence type="ECO:0000256" key="5">
    <source>
        <dbReference type="ARBA" id="ARBA00023002"/>
    </source>
</evidence>
<comment type="cofactor">
    <cofactor evidence="1">
        <name>FMN</name>
        <dbReference type="ChEBI" id="CHEBI:58210"/>
    </cofactor>
</comment>
<evidence type="ECO:0000256" key="1">
    <source>
        <dbReference type="ARBA" id="ARBA00001917"/>
    </source>
</evidence>
<organism evidence="7 8">
    <name type="scientific">Candidatus Hepatoplasma crinochetorum</name>
    <dbReference type="NCBI Taxonomy" id="295596"/>
    <lineage>
        <taxon>Bacteria</taxon>
        <taxon>Bacillati</taxon>
        <taxon>Mycoplasmatota</taxon>
        <taxon>Mollicutes</taxon>
        <taxon>Candidatus Hepatoplasmataceae</taxon>
        <taxon>Candidatus Hepatoplasma</taxon>
    </lineage>
</organism>
<sequence length="231" mass="26569">MNLLNQLKNRKATKAYNSTEKIDQKTLKYIFEFINTAPTSMGVEHWRLIDIKDKDLRKRILPGFMEGNKQKFLDSSDALIFITKNKTWFLNPKNQAKLTDLIRRKSEAFVKEFKLKSSEGEILEKINLEIESLRTGKNLNVLVDDITEWSKRQAYIALGYALVAASSKDIHSTPMEGFTIDLTKLLIKENLISEDESVAVCLLMGYIDDTKHPTIGKGQIRIDIKEKFIIK</sequence>
<comment type="similarity">
    <text evidence="2">Belongs to the nitroreductase family.</text>
</comment>
<evidence type="ECO:0000256" key="2">
    <source>
        <dbReference type="ARBA" id="ARBA00007118"/>
    </source>
</evidence>
<gene>
    <name evidence="7" type="ORF">HEPPS_01000</name>
</gene>
<accession>A0A0G7ZMV2</accession>
<dbReference type="AlphaFoldDB" id="A0A0G7ZMV2"/>
<dbReference type="Pfam" id="PF00881">
    <property type="entry name" value="Nitroreductase"/>
    <property type="match status" value="1"/>
</dbReference>
<evidence type="ECO:0000256" key="3">
    <source>
        <dbReference type="ARBA" id="ARBA00022630"/>
    </source>
</evidence>
<dbReference type="EMBL" id="CWGI01000001">
    <property type="protein sequence ID" value="CRX36901.1"/>
    <property type="molecule type" value="Genomic_DNA"/>
</dbReference>
<evidence type="ECO:0000259" key="6">
    <source>
        <dbReference type="Pfam" id="PF00881"/>
    </source>
</evidence>
<dbReference type="InterPro" id="IPR000415">
    <property type="entry name" value="Nitroreductase-like"/>
</dbReference>
<dbReference type="InterPro" id="IPR029479">
    <property type="entry name" value="Nitroreductase"/>
</dbReference>
<evidence type="ECO:0000313" key="7">
    <source>
        <dbReference type="EMBL" id="CRX36901.1"/>
    </source>
</evidence>
<reference evidence="8" key="1">
    <citation type="submission" date="2015-05" db="EMBL/GenBank/DDBJ databases">
        <authorList>
            <person name="Collingro A."/>
        </authorList>
    </citation>
    <scope>NUCLEOTIDE SEQUENCE [LARGE SCALE GENOMIC DNA]</scope>
    <source>
        <strain evidence="8">Ps</strain>
    </source>
</reference>